<sequence>MFKKALTPAQKKRNRKIIWYSFLLIILLIQSYLDRKNNA</sequence>
<dbReference type="Proteomes" id="UP000070422">
    <property type="component" value="Unassembled WGS sequence"/>
</dbReference>
<dbReference type="EMBL" id="LSCQ01000028">
    <property type="protein sequence ID" value="KXB37275.1"/>
    <property type="molecule type" value="Genomic_DNA"/>
</dbReference>
<organism evidence="2 3">
    <name type="scientific">Aerococcus christensenii</name>
    <dbReference type="NCBI Taxonomy" id="87541"/>
    <lineage>
        <taxon>Bacteria</taxon>
        <taxon>Bacillati</taxon>
        <taxon>Bacillota</taxon>
        <taxon>Bacilli</taxon>
        <taxon>Lactobacillales</taxon>
        <taxon>Aerococcaceae</taxon>
        <taxon>Aerococcus</taxon>
    </lineage>
</organism>
<dbReference type="AlphaFoldDB" id="A0A133Y2A9"/>
<keyword evidence="1" id="KW-0472">Membrane</keyword>
<accession>A0A133Y2A9</accession>
<keyword evidence="1" id="KW-0812">Transmembrane</keyword>
<dbReference type="PATRIC" id="fig|87541.4.peg.630"/>
<proteinExistence type="predicted"/>
<evidence type="ECO:0000313" key="2">
    <source>
        <dbReference type="EMBL" id="KXB37275.1"/>
    </source>
</evidence>
<name>A0A133Y2A9_9LACT</name>
<protein>
    <submittedName>
        <fullName evidence="2">Uncharacterized protein</fullName>
    </submittedName>
</protein>
<reference evidence="2 3" key="1">
    <citation type="submission" date="2016-01" db="EMBL/GenBank/DDBJ databases">
        <authorList>
            <person name="Oliw E.H."/>
        </authorList>
    </citation>
    <scope>NUCLEOTIDE SEQUENCE [LARGE SCALE GENOMIC DNA]</scope>
    <source>
        <strain evidence="2 3">KA00635</strain>
    </source>
</reference>
<comment type="caution">
    <text evidence="2">The sequence shown here is derived from an EMBL/GenBank/DDBJ whole genome shotgun (WGS) entry which is preliminary data.</text>
</comment>
<evidence type="ECO:0000313" key="3">
    <source>
        <dbReference type="Proteomes" id="UP000070422"/>
    </source>
</evidence>
<evidence type="ECO:0000256" key="1">
    <source>
        <dbReference type="SAM" id="Phobius"/>
    </source>
</evidence>
<gene>
    <name evidence="2" type="ORF">HMPREF3187_00630</name>
</gene>
<feature type="transmembrane region" description="Helical" evidence="1">
    <location>
        <begin position="17"/>
        <end position="33"/>
    </location>
</feature>
<keyword evidence="1" id="KW-1133">Transmembrane helix</keyword>